<dbReference type="RefSeq" id="WP_106308607.1">
    <property type="nucleotide sequence ID" value="NZ_PVWO01000298.1"/>
</dbReference>
<comment type="subcellular location">
    <subcellularLocation>
        <location evidence="1">Membrane</location>
        <topology evidence="1">Multi-pass membrane protein</topology>
    </subcellularLocation>
</comment>
<accession>A0A2T1G8E4</accession>
<feature type="transmembrane region" description="Helical" evidence="5">
    <location>
        <begin position="169"/>
        <end position="189"/>
    </location>
</feature>
<keyword evidence="2 5" id="KW-0812">Transmembrane</keyword>
<comment type="caution">
    <text evidence="6">The sequence shown here is derived from an EMBL/GenBank/DDBJ whole genome shotgun (WGS) entry which is preliminary data.</text>
</comment>
<keyword evidence="3 5" id="KW-1133">Transmembrane helix</keyword>
<feature type="transmembrane region" description="Helical" evidence="5">
    <location>
        <begin position="142"/>
        <end position="160"/>
    </location>
</feature>
<dbReference type="InterPro" id="IPR002293">
    <property type="entry name" value="AA/rel_permease1"/>
</dbReference>
<reference evidence="6 7" key="1">
    <citation type="submission" date="2018-03" db="EMBL/GenBank/DDBJ databases">
        <title>The ancient ancestry and fast evolution of plastids.</title>
        <authorList>
            <person name="Moore K.R."/>
            <person name="Magnabosco C."/>
            <person name="Momper L."/>
            <person name="Gold D.A."/>
            <person name="Bosak T."/>
            <person name="Fournier G.P."/>
        </authorList>
    </citation>
    <scope>NUCLEOTIDE SEQUENCE [LARGE SCALE GENOMIC DNA]</scope>
    <source>
        <strain evidence="6 7">CCALA 037</strain>
    </source>
</reference>
<evidence type="ECO:0000256" key="3">
    <source>
        <dbReference type="ARBA" id="ARBA00022989"/>
    </source>
</evidence>
<evidence type="ECO:0000313" key="6">
    <source>
        <dbReference type="EMBL" id="PSB53519.1"/>
    </source>
</evidence>
<dbReference type="PANTHER" id="PTHR11785">
    <property type="entry name" value="AMINO ACID TRANSPORTER"/>
    <property type="match status" value="1"/>
</dbReference>
<organism evidence="6 7">
    <name type="scientific">Chamaesiphon polymorphus CCALA 037</name>
    <dbReference type="NCBI Taxonomy" id="2107692"/>
    <lineage>
        <taxon>Bacteria</taxon>
        <taxon>Bacillati</taxon>
        <taxon>Cyanobacteriota</taxon>
        <taxon>Cyanophyceae</taxon>
        <taxon>Gomontiellales</taxon>
        <taxon>Chamaesiphonaceae</taxon>
        <taxon>Chamaesiphon</taxon>
    </lineage>
</organism>
<dbReference type="PANTHER" id="PTHR11785:SF512">
    <property type="entry name" value="SOBREMESA, ISOFORM B"/>
    <property type="match status" value="1"/>
</dbReference>
<dbReference type="Gene3D" id="1.20.1740.10">
    <property type="entry name" value="Amino acid/polyamine transporter I"/>
    <property type="match status" value="1"/>
</dbReference>
<feature type="transmembrane region" description="Helical" evidence="5">
    <location>
        <begin position="244"/>
        <end position="264"/>
    </location>
</feature>
<evidence type="ECO:0000256" key="1">
    <source>
        <dbReference type="ARBA" id="ARBA00004141"/>
    </source>
</evidence>
<feature type="transmembrane region" description="Helical" evidence="5">
    <location>
        <begin position="108"/>
        <end position="130"/>
    </location>
</feature>
<keyword evidence="7" id="KW-1185">Reference proteome</keyword>
<dbReference type="GO" id="GO:0015179">
    <property type="term" value="F:L-amino acid transmembrane transporter activity"/>
    <property type="evidence" value="ECO:0007669"/>
    <property type="project" value="TreeGrafter"/>
</dbReference>
<dbReference type="AlphaFoldDB" id="A0A2T1G8E4"/>
<feature type="transmembrane region" description="Helical" evidence="5">
    <location>
        <begin position="23"/>
        <end position="43"/>
    </location>
</feature>
<evidence type="ECO:0000256" key="5">
    <source>
        <dbReference type="SAM" id="Phobius"/>
    </source>
</evidence>
<dbReference type="GO" id="GO:0016020">
    <property type="term" value="C:membrane"/>
    <property type="evidence" value="ECO:0007669"/>
    <property type="project" value="UniProtKB-SubCell"/>
</dbReference>
<evidence type="ECO:0000256" key="4">
    <source>
        <dbReference type="ARBA" id="ARBA00023136"/>
    </source>
</evidence>
<protein>
    <submittedName>
        <fullName evidence="6">Amino acid permease</fullName>
    </submittedName>
</protein>
<keyword evidence="4 5" id="KW-0472">Membrane</keyword>
<feature type="transmembrane region" description="Helical" evidence="5">
    <location>
        <begin position="63"/>
        <end position="87"/>
    </location>
</feature>
<dbReference type="EMBL" id="PVWO01000298">
    <property type="protein sequence ID" value="PSB53519.1"/>
    <property type="molecule type" value="Genomic_DNA"/>
</dbReference>
<feature type="transmembrane region" description="Helical" evidence="5">
    <location>
        <begin position="429"/>
        <end position="449"/>
    </location>
</feature>
<dbReference type="PIRSF" id="PIRSF006060">
    <property type="entry name" value="AA_transporter"/>
    <property type="match status" value="1"/>
</dbReference>
<evidence type="ECO:0000313" key="7">
    <source>
        <dbReference type="Proteomes" id="UP000238937"/>
    </source>
</evidence>
<sequence length="456" mass="49112">MSILDRPHQLETADVHTAAPRPLLGLTDAIALIVGLVIGAGIFETPALVAANADSQSTVLQAWVLGGVISLIGALCYAELATTYPYVGGSYYYLKRAFGQPIAILFAWARMSVIQTGSIAILAFVCGDYASQLWRLGTFSPSIYAALAIVLLTALNLLGIKHSKRLQNWLTITTILGLLAVIIIGLTMTPVPAPAPITTPPTPTDPAKFWGSAMVFVLLSYGGWNEAAYIAAEIKNYQRNIVRSLLWGIGIITVLYLSINLAYLRGLGLAGTAQSQAVAADLLRRALGEPGAVLISLLVVVCTLDSINATIFTGARTTFALGQDVAVFRFLGVWQDRPSTPATAYLLQGAISLALIGLGTITRDGFKTMVDYTSPIFWFFFLLSSLSLMVLRVRDPDRVRPFRVPLYPILPILFCAACGYLLYSSLVFTGAGAIVGVIVVALGIPFVYWHRQQQIR</sequence>
<dbReference type="InterPro" id="IPR050598">
    <property type="entry name" value="AminoAcid_Transporter"/>
</dbReference>
<feature type="transmembrane region" description="Helical" evidence="5">
    <location>
        <begin position="375"/>
        <end position="393"/>
    </location>
</feature>
<dbReference type="Pfam" id="PF13520">
    <property type="entry name" value="AA_permease_2"/>
    <property type="match status" value="1"/>
</dbReference>
<dbReference type="OrthoDB" id="3181223at2"/>
<proteinExistence type="predicted"/>
<name>A0A2T1G8E4_9CYAN</name>
<feature type="transmembrane region" description="Helical" evidence="5">
    <location>
        <begin position="292"/>
        <end position="312"/>
    </location>
</feature>
<feature type="transmembrane region" description="Helical" evidence="5">
    <location>
        <begin position="344"/>
        <end position="363"/>
    </location>
</feature>
<evidence type="ECO:0000256" key="2">
    <source>
        <dbReference type="ARBA" id="ARBA00022692"/>
    </source>
</evidence>
<dbReference type="Proteomes" id="UP000238937">
    <property type="component" value="Unassembled WGS sequence"/>
</dbReference>
<gene>
    <name evidence="6" type="ORF">C7B77_19480</name>
</gene>
<feature type="transmembrane region" description="Helical" evidence="5">
    <location>
        <begin position="405"/>
        <end position="423"/>
    </location>
</feature>
<feature type="transmembrane region" description="Helical" evidence="5">
    <location>
        <begin position="209"/>
        <end position="232"/>
    </location>
</feature>